<keyword evidence="1" id="KW-1133">Transmembrane helix</keyword>
<reference evidence="3 4" key="1">
    <citation type="journal article" date="2016" name="Nat. Commun.">
        <title>Thousands of microbial genomes shed light on interconnected biogeochemical processes in an aquifer system.</title>
        <authorList>
            <person name="Anantharaman K."/>
            <person name="Brown C.T."/>
            <person name="Hug L.A."/>
            <person name="Sharon I."/>
            <person name="Castelle C.J."/>
            <person name="Probst A.J."/>
            <person name="Thomas B.C."/>
            <person name="Singh A."/>
            <person name="Wilkins M.J."/>
            <person name="Karaoz U."/>
            <person name="Brodie E.L."/>
            <person name="Williams K.H."/>
            <person name="Hubbard S.S."/>
            <person name="Banfield J.F."/>
        </authorList>
    </citation>
    <scope>NUCLEOTIDE SEQUENCE [LARGE SCALE GENOMIC DNA]</scope>
</reference>
<organism evidence="3 4">
    <name type="scientific">Candidatus Doudnabacteria bacterium RIFCSPHIGHO2_01_FULL_46_14</name>
    <dbReference type="NCBI Taxonomy" id="1817824"/>
    <lineage>
        <taxon>Bacteria</taxon>
        <taxon>Candidatus Doudnaibacteriota</taxon>
    </lineage>
</organism>
<dbReference type="SMART" id="SM00849">
    <property type="entry name" value="Lactamase_B"/>
    <property type="match status" value="1"/>
</dbReference>
<dbReference type="SUPFAM" id="SSF56281">
    <property type="entry name" value="Metallo-hydrolase/oxidoreductase"/>
    <property type="match status" value="1"/>
</dbReference>
<dbReference type="PANTHER" id="PTHR30619:SF1">
    <property type="entry name" value="RECOMBINATION PROTEIN 2"/>
    <property type="match status" value="1"/>
</dbReference>
<dbReference type="AlphaFoldDB" id="A0A1F5NNA1"/>
<dbReference type="Pfam" id="PF00753">
    <property type="entry name" value="Lactamase_B"/>
    <property type="match status" value="1"/>
</dbReference>
<dbReference type="Proteomes" id="UP000176864">
    <property type="component" value="Unassembled WGS sequence"/>
</dbReference>
<dbReference type="InterPro" id="IPR001279">
    <property type="entry name" value="Metallo-B-lactamas"/>
</dbReference>
<gene>
    <name evidence="3" type="ORF">A2751_00895</name>
</gene>
<dbReference type="Gene3D" id="3.60.15.10">
    <property type="entry name" value="Ribonuclease Z/Hydroxyacylglutathione hydrolase-like"/>
    <property type="match status" value="1"/>
</dbReference>
<protein>
    <recommendedName>
        <fullName evidence="2">Metallo-beta-lactamase domain-containing protein</fullName>
    </recommendedName>
</protein>
<dbReference type="InterPro" id="IPR036866">
    <property type="entry name" value="RibonucZ/Hydroxyglut_hydro"/>
</dbReference>
<dbReference type="EMBL" id="MFEK01000010">
    <property type="protein sequence ID" value="OGE79002.1"/>
    <property type="molecule type" value="Genomic_DNA"/>
</dbReference>
<comment type="caution">
    <text evidence="3">The sequence shown here is derived from an EMBL/GenBank/DDBJ whole genome shotgun (WGS) entry which is preliminary data.</text>
</comment>
<evidence type="ECO:0000256" key="1">
    <source>
        <dbReference type="SAM" id="Phobius"/>
    </source>
</evidence>
<dbReference type="InterPro" id="IPR035681">
    <property type="entry name" value="ComA-like_MBL"/>
</dbReference>
<sequence>MFPKKQKFSSVWYAVGILLAANLAVWSAVFSRQDDFLEFTVFDIGQGDAIYLRTAAGNDVLIDGGPGDAVLSKLGRVLPYGDRKIELVILTHPHADHVSGLVEMLKRYRVERMMLPEVEYETATYTAFLNLLAENHVQIVQPKLGQRIFLDNSTALDILYPIIGHFVHAPDDINDSSVVAKLSFGQSQVLLTGDAGKVIEDFLLKAGLPISAEILKVGHHGSRHSTGQDFAQKVGARYAVVSVGKNSYGHPHSEAMDALSRVHADILRTDEQGDVSFKIYPDRVELLNK</sequence>
<dbReference type="CDD" id="cd07731">
    <property type="entry name" value="ComA-like_MBL-fold"/>
    <property type="match status" value="1"/>
</dbReference>
<dbReference type="STRING" id="1817824.A2751_00895"/>
<feature type="transmembrane region" description="Helical" evidence="1">
    <location>
        <begin position="12"/>
        <end position="30"/>
    </location>
</feature>
<feature type="domain" description="Metallo-beta-lactamase" evidence="2">
    <location>
        <begin position="46"/>
        <end position="245"/>
    </location>
</feature>
<dbReference type="PANTHER" id="PTHR30619">
    <property type="entry name" value="DNA INTERNALIZATION/COMPETENCE PROTEIN COMEC/REC2"/>
    <property type="match status" value="1"/>
</dbReference>
<evidence type="ECO:0000313" key="4">
    <source>
        <dbReference type="Proteomes" id="UP000176864"/>
    </source>
</evidence>
<evidence type="ECO:0000313" key="3">
    <source>
        <dbReference type="EMBL" id="OGE79002.1"/>
    </source>
</evidence>
<keyword evidence="1" id="KW-0472">Membrane</keyword>
<proteinExistence type="predicted"/>
<keyword evidence="1" id="KW-0812">Transmembrane</keyword>
<evidence type="ECO:0000259" key="2">
    <source>
        <dbReference type="SMART" id="SM00849"/>
    </source>
</evidence>
<accession>A0A1F5NNA1</accession>
<dbReference type="InterPro" id="IPR052159">
    <property type="entry name" value="Competence_DNA_uptake"/>
</dbReference>
<name>A0A1F5NNA1_9BACT</name>